<sequence>MVESTNAPAITDITNSYTHIVQPSLTTLLPPTTTPPLSTTSLSYFFDGQYQSYLPVFLLLIIMGMLMCACCLGDRGNRSDFDTFGNFHKQNDPQIEIDEDDIPVIVYDGNTGSSRMLA</sequence>
<reference evidence="2" key="1">
    <citation type="submission" date="2016-11" db="UniProtKB">
        <authorList>
            <consortium name="WormBaseParasite"/>
        </authorList>
    </citation>
    <scope>IDENTIFICATION</scope>
    <source>
        <strain evidence="2">KR3021</strain>
    </source>
</reference>
<evidence type="ECO:0000313" key="1">
    <source>
        <dbReference type="Proteomes" id="UP000095286"/>
    </source>
</evidence>
<organism evidence="1 2">
    <name type="scientific">Rhabditophanes sp. KR3021</name>
    <dbReference type="NCBI Taxonomy" id="114890"/>
    <lineage>
        <taxon>Eukaryota</taxon>
        <taxon>Metazoa</taxon>
        <taxon>Ecdysozoa</taxon>
        <taxon>Nematoda</taxon>
        <taxon>Chromadorea</taxon>
        <taxon>Rhabditida</taxon>
        <taxon>Tylenchina</taxon>
        <taxon>Panagrolaimomorpha</taxon>
        <taxon>Strongyloidoidea</taxon>
        <taxon>Alloionematidae</taxon>
        <taxon>Rhabditophanes</taxon>
    </lineage>
</organism>
<accession>A0AC35UCU2</accession>
<name>A0AC35UCU2_9BILA</name>
<dbReference type="WBParaSite" id="RSKR_0001028850.1">
    <property type="protein sequence ID" value="RSKR_0001028850.1"/>
    <property type="gene ID" value="RSKR_0001028850"/>
</dbReference>
<evidence type="ECO:0000313" key="2">
    <source>
        <dbReference type="WBParaSite" id="RSKR_0001028850.1"/>
    </source>
</evidence>
<dbReference type="Proteomes" id="UP000095286">
    <property type="component" value="Unplaced"/>
</dbReference>
<protein>
    <submittedName>
        <fullName evidence="2">Uncharacterized protein</fullName>
    </submittedName>
</protein>
<proteinExistence type="predicted"/>